<evidence type="ECO:0000256" key="8">
    <source>
        <dbReference type="ARBA" id="ARBA00022932"/>
    </source>
</evidence>
<dbReference type="OrthoDB" id="8421503at2"/>
<dbReference type="EMBL" id="FOXR01000021">
    <property type="protein sequence ID" value="SFQ26111.1"/>
    <property type="molecule type" value="Genomic_DNA"/>
</dbReference>
<keyword evidence="8 10" id="KW-0239">DNA-directed DNA polymerase</keyword>
<evidence type="ECO:0000259" key="11">
    <source>
        <dbReference type="Pfam" id="PF00712"/>
    </source>
</evidence>
<comment type="similarity">
    <text evidence="2 10">Belongs to the beta sliding clamp family.</text>
</comment>
<comment type="subcellular location">
    <subcellularLocation>
        <location evidence="1 10">Cytoplasm</location>
    </subcellularLocation>
</comment>
<evidence type="ECO:0000256" key="3">
    <source>
        <dbReference type="ARBA" id="ARBA00021035"/>
    </source>
</evidence>
<dbReference type="InterPro" id="IPR022637">
    <property type="entry name" value="DNA_polIII_beta_cen"/>
</dbReference>
<evidence type="ECO:0000256" key="1">
    <source>
        <dbReference type="ARBA" id="ARBA00004496"/>
    </source>
</evidence>
<proteinExistence type="inferred from homology"/>
<dbReference type="Pfam" id="PF02767">
    <property type="entry name" value="DNA_pol3_beta_2"/>
    <property type="match status" value="1"/>
</dbReference>
<evidence type="ECO:0000256" key="9">
    <source>
        <dbReference type="ARBA" id="ARBA00023125"/>
    </source>
</evidence>
<accession>A0A1I5X2L4</accession>
<comment type="subunit">
    <text evidence="10">Forms a ring-shaped head-to-tail homodimer around DNA.</text>
</comment>
<gene>
    <name evidence="14" type="ORF">SAMN05444406_12130</name>
</gene>
<dbReference type="CDD" id="cd00140">
    <property type="entry name" value="beta_clamp"/>
    <property type="match status" value="1"/>
</dbReference>
<protein>
    <recommendedName>
        <fullName evidence="3 10">Beta sliding clamp</fullName>
    </recommendedName>
</protein>
<dbReference type="RefSeq" id="WP_092282520.1">
    <property type="nucleotide sequence ID" value="NZ_FOXR01000021.1"/>
</dbReference>
<sequence length="368" mass="42077">MKFRCFQENLSNAIATVQKAVPTRSTLPVLQGILVEAKENTVKLTGTDLDITIETRIPAEVIEEGSVVMPSRIFGDVIKKFPEAYITVQLNERFQMDIICEDSIFTTLQGLEPYEYPEVQQVEKKEQVKLRQDVFKKMIQQTTFAVATDETRPILTGALLEIENGSIVMVCLDGYRLALRKEILPENTVNTSIIVPGKSLNEISRILEDEERDLYINVGEKHVHFDLGDTQIISRLLEGEFVNYRQIIPQEYKTRVKVDRLLLQQSLERASLMSRELENNLIKLNVQDDKLVITSNSDIGKIYEQIPIIVEGKNIEIAFNARYLLDVMRVIKDDEICLDFTTNVSPCIVRPLEGEAYCYLVLPVRLYS</sequence>
<evidence type="ECO:0000259" key="13">
    <source>
        <dbReference type="Pfam" id="PF02768"/>
    </source>
</evidence>
<dbReference type="InterPro" id="IPR022634">
    <property type="entry name" value="DNA_polIII_beta_N"/>
</dbReference>
<dbReference type="SMART" id="SM00480">
    <property type="entry name" value="POL3Bc"/>
    <property type="match status" value="1"/>
</dbReference>
<dbReference type="AlphaFoldDB" id="A0A1I5X2L4"/>
<keyword evidence="9" id="KW-0238">DNA-binding</keyword>
<dbReference type="Proteomes" id="UP000198577">
    <property type="component" value="Unassembled WGS sequence"/>
</dbReference>
<dbReference type="STRING" id="937334.SAMN05444406_12130"/>
<name>A0A1I5X2L4_9FIRM</name>
<dbReference type="InterPro" id="IPR001001">
    <property type="entry name" value="DNA_polIII_beta"/>
</dbReference>
<keyword evidence="7 10" id="KW-0235">DNA replication</keyword>
<dbReference type="InterPro" id="IPR046938">
    <property type="entry name" value="DNA_clamp_sf"/>
</dbReference>
<evidence type="ECO:0000259" key="12">
    <source>
        <dbReference type="Pfam" id="PF02767"/>
    </source>
</evidence>
<dbReference type="NCBIfam" id="TIGR00663">
    <property type="entry name" value="dnan"/>
    <property type="match status" value="1"/>
</dbReference>
<keyword evidence="6 10" id="KW-0548">Nucleotidyltransferase</keyword>
<keyword evidence="15" id="KW-1185">Reference proteome</keyword>
<dbReference type="Pfam" id="PF02768">
    <property type="entry name" value="DNA_pol3_beta_3"/>
    <property type="match status" value="1"/>
</dbReference>
<feature type="domain" description="DNA polymerase III beta sliding clamp central" evidence="12">
    <location>
        <begin position="130"/>
        <end position="241"/>
    </location>
</feature>
<feature type="domain" description="DNA polymerase III beta sliding clamp N-terminal" evidence="11">
    <location>
        <begin position="1"/>
        <end position="119"/>
    </location>
</feature>
<evidence type="ECO:0000256" key="7">
    <source>
        <dbReference type="ARBA" id="ARBA00022705"/>
    </source>
</evidence>
<evidence type="ECO:0000256" key="4">
    <source>
        <dbReference type="ARBA" id="ARBA00022490"/>
    </source>
</evidence>
<dbReference type="GO" id="GO:0003677">
    <property type="term" value="F:DNA binding"/>
    <property type="evidence" value="ECO:0007669"/>
    <property type="project" value="UniProtKB-UniRule"/>
</dbReference>
<feature type="domain" description="DNA polymerase III beta sliding clamp C-terminal" evidence="13">
    <location>
        <begin position="245"/>
        <end position="365"/>
    </location>
</feature>
<evidence type="ECO:0000256" key="5">
    <source>
        <dbReference type="ARBA" id="ARBA00022679"/>
    </source>
</evidence>
<dbReference type="Gene3D" id="3.70.10.10">
    <property type="match status" value="1"/>
</dbReference>
<dbReference type="SUPFAM" id="SSF55979">
    <property type="entry name" value="DNA clamp"/>
    <property type="match status" value="3"/>
</dbReference>
<dbReference type="PANTHER" id="PTHR30478">
    <property type="entry name" value="DNA POLYMERASE III SUBUNIT BETA"/>
    <property type="match status" value="1"/>
</dbReference>
<organism evidence="14 15">
    <name type="scientific">Caldicoprobacter faecalis</name>
    <dbReference type="NCBI Taxonomy" id="937334"/>
    <lineage>
        <taxon>Bacteria</taxon>
        <taxon>Bacillati</taxon>
        <taxon>Bacillota</taxon>
        <taxon>Clostridia</taxon>
        <taxon>Caldicoprobacterales</taxon>
        <taxon>Caldicoprobacteraceae</taxon>
        <taxon>Caldicoprobacter</taxon>
    </lineage>
</organism>
<comment type="function">
    <text evidence="10">Confers DNA tethering and processivity to DNA polymerases and other proteins. Acts as a clamp, forming a ring around DNA (a reaction catalyzed by the clamp-loading complex) which diffuses in an ATP-independent manner freely and bidirectionally along dsDNA. Initially characterized for its ability to contact the catalytic subunit of DNA polymerase III (Pol III), a complex, multichain enzyme responsible for most of the replicative synthesis in bacteria; Pol III exhibits 3'-5' exonuclease proofreading activity. The beta chain is required for initiation of replication as well as for processivity of DNA replication.</text>
</comment>
<dbReference type="Pfam" id="PF00712">
    <property type="entry name" value="DNA_pol3_beta"/>
    <property type="match status" value="1"/>
</dbReference>
<dbReference type="GO" id="GO:0006271">
    <property type="term" value="P:DNA strand elongation involved in DNA replication"/>
    <property type="evidence" value="ECO:0007669"/>
    <property type="project" value="TreeGrafter"/>
</dbReference>
<dbReference type="PIRSF" id="PIRSF000804">
    <property type="entry name" value="DNA_pol_III_b"/>
    <property type="match status" value="1"/>
</dbReference>
<keyword evidence="5 10" id="KW-0808">Transferase</keyword>
<evidence type="ECO:0000256" key="6">
    <source>
        <dbReference type="ARBA" id="ARBA00022695"/>
    </source>
</evidence>
<dbReference type="PANTHER" id="PTHR30478:SF0">
    <property type="entry name" value="BETA SLIDING CLAMP"/>
    <property type="match status" value="1"/>
</dbReference>
<dbReference type="GO" id="GO:0003887">
    <property type="term" value="F:DNA-directed DNA polymerase activity"/>
    <property type="evidence" value="ECO:0007669"/>
    <property type="project" value="UniProtKB-UniRule"/>
</dbReference>
<dbReference type="GO" id="GO:0008408">
    <property type="term" value="F:3'-5' exonuclease activity"/>
    <property type="evidence" value="ECO:0007669"/>
    <property type="project" value="InterPro"/>
</dbReference>
<dbReference type="GO" id="GO:0009360">
    <property type="term" value="C:DNA polymerase III complex"/>
    <property type="evidence" value="ECO:0007669"/>
    <property type="project" value="InterPro"/>
</dbReference>
<dbReference type="Gene3D" id="3.10.150.10">
    <property type="entry name" value="DNA Polymerase III, subunit A, domain 2"/>
    <property type="match status" value="1"/>
</dbReference>
<dbReference type="GO" id="GO:0005737">
    <property type="term" value="C:cytoplasm"/>
    <property type="evidence" value="ECO:0007669"/>
    <property type="project" value="UniProtKB-SubCell"/>
</dbReference>
<dbReference type="InterPro" id="IPR022635">
    <property type="entry name" value="DNA_polIII_beta_C"/>
</dbReference>
<evidence type="ECO:0000256" key="10">
    <source>
        <dbReference type="PIRNR" id="PIRNR000804"/>
    </source>
</evidence>
<keyword evidence="4 10" id="KW-0963">Cytoplasm</keyword>
<evidence type="ECO:0000313" key="15">
    <source>
        <dbReference type="Proteomes" id="UP000198577"/>
    </source>
</evidence>
<evidence type="ECO:0000256" key="2">
    <source>
        <dbReference type="ARBA" id="ARBA00010752"/>
    </source>
</evidence>
<reference evidence="14 15" key="1">
    <citation type="submission" date="2016-10" db="EMBL/GenBank/DDBJ databases">
        <authorList>
            <person name="de Groot N.N."/>
        </authorList>
    </citation>
    <scope>NUCLEOTIDE SEQUENCE [LARGE SCALE GENOMIC DNA]</scope>
    <source>
        <strain evidence="14 15">DSM 20678</strain>
    </source>
</reference>
<evidence type="ECO:0000313" key="14">
    <source>
        <dbReference type="EMBL" id="SFQ26111.1"/>
    </source>
</evidence>